<gene>
    <name evidence="1" type="ORF">NUW54_g1254</name>
</gene>
<reference evidence="1" key="1">
    <citation type="submission" date="2022-08" db="EMBL/GenBank/DDBJ databases">
        <title>Genome Sequence of Pycnoporus sanguineus.</title>
        <authorList>
            <person name="Buettner E."/>
        </authorList>
    </citation>
    <scope>NUCLEOTIDE SEQUENCE</scope>
    <source>
        <strain evidence="1">CG-C14</strain>
    </source>
</reference>
<dbReference type="Proteomes" id="UP001144978">
    <property type="component" value="Unassembled WGS sequence"/>
</dbReference>
<proteinExistence type="predicted"/>
<sequence>MSKSAQRRLQRKSPTDILFRLYNLIRLSPSQLESQITPAPVTTSPDSMRPHKSDAAGERASEAGQPITALPKAVVVSGLEYTTMAAQRALMRVLTERRLIVDAAGDGEDDASTTRDPPDDDDGTWNLPEGFIMVYVCRWDPYEQPAILRGLVRITSL</sequence>
<name>A0ACC1Q8S0_9APHY</name>
<protein>
    <submittedName>
        <fullName evidence="1">Uncharacterized protein</fullName>
    </submittedName>
</protein>
<evidence type="ECO:0000313" key="2">
    <source>
        <dbReference type="Proteomes" id="UP001144978"/>
    </source>
</evidence>
<dbReference type="EMBL" id="JANSHE010000200">
    <property type="protein sequence ID" value="KAJ3014646.1"/>
    <property type="molecule type" value="Genomic_DNA"/>
</dbReference>
<evidence type="ECO:0000313" key="1">
    <source>
        <dbReference type="EMBL" id="KAJ3014646.1"/>
    </source>
</evidence>
<accession>A0ACC1Q8S0</accession>
<keyword evidence="2" id="KW-1185">Reference proteome</keyword>
<comment type="caution">
    <text evidence="1">The sequence shown here is derived from an EMBL/GenBank/DDBJ whole genome shotgun (WGS) entry which is preliminary data.</text>
</comment>
<organism evidence="1 2">
    <name type="scientific">Trametes sanguinea</name>
    <dbReference type="NCBI Taxonomy" id="158606"/>
    <lineage>
        <taxon>Eukaryota</taxon>
        <taxon>Fungi</taxon>
        <taxon>Dikarya</taxon>
        <taxon>Basidiomycota</taxon>
        <taxon>Agaricomycotina</taxon>
        <taxon>Agaricomycetes</taxon>
        <taxon>Polyporales</taxon>
        <taxon>Polyporaceae</taxon>
        <taxon>Trametes</taxon>
    </lineage>
</organism>